<reference evidence="2" key="1">
    <citation type="journal article" date="2023" name="Front. Plant Sci.">
        <title>Chromosomal-level genome assembly of Melastoma candidum provides insights into trichome evolution.</title>
        <authorList>
            <person name="Zhong Y."/>
            <person name="Wu W."/>
            <person name="Sun C."/>
            <person name="Zou P."/>
            <person name="Liu Y."/>
            <person name="Dai S."/>
            <person name="Zhou R."/>
        </authorList>
    </citation>
    <scope>NUCLEOTIDE SEQUENCE [LARGE SCALE GENOMIC DNA]</scope>
</reference>
<evidence type="ECO:0000313" key="1">
    <source>
        <dbReference type="EMBL" id="KAI4380274.1"/>
    </source>
</evidence>
<dbReference type="EMBL" id="CM042882">
    <property type="protein sequence ID" value="KAI4380274.1"/>
    <property type="molecule type" value="Genomic_DNA"/>
</dbReference>
<evidence type="ECO:0000313" key="2">
    <source>
        <dbReference type="Proteomes" id="UP001057402"/>
    </source>
</evidence>
<dbReference type="Proteomes" id="UP001057402">
    <property type="component" value="Chromosome 3"/>
</dbReference>
<keyword evidence="2" id="KW-1185">Reference proteome</keyword>
<name>A0ACB9RN50_9MYRT</name>
<organism evidence="1 2">
    <name type="scientific">Melastoma candidum</name>
    <dbReference type="NCBI Taxonomy" id="119954"/>
    <lineage>
        <taxon>Eukaryota</taxon>
        <taxon>Viridiplantae</taxon>
        <taxon>Streptophyta</taxon>
        <taxon>Embryophyta</taxon>
        <taxon>Tracheophyta</taxon>
        <taxon>Spermatophyta</taxon>
        <taxon>Magnoliopsida</taxon>
        <taxon>eudicotyledons</taxon>
        <taxon>Gunneridae</taxon>
        <taxon>Pentapetalae</taxon>
        <taxon>rosids</taxon>
        <taxon>malvids</taxon>
        <taxon>Myrtales</taxon>
        <taxon>Melastomataceae</taxon>
        <taxon>Melastomatoideae</taxon>
        <taxon>Melastomateae</taxon>
        <taxon>Melastoma</taxon>
    </lineage>
</organism>
<accession>A0ACB9RN50</accession>
<gene>
    <name evidence="1" type="ORF">MLD38_006483</name>
</gene>
<proteinExistence type="predicted"/>
<comment type="caution">
    <text evidence="1">The sequence shown here is derived from an EMBL/GenBank/DDBJ whole genome shotgun (WGS) entry which is preliminary data.</text>
</comment>
<protein>
    <submittedName>
        <fullName evidence="1">Uncharacterized protein</fullName>
    </submittedName>
</protein>
<sequence>MSKMKHLLRKLHIGGVHDHHQHPRPHTVADPSPSLDATRSPSPSPPPPPVVGAESESGISDACDDFCFLEEEFQVQLALAISASSADQVCRSVPTEDPDESAQIDAAKQISLAATGSGGPGGIAELQSLQYWSYNVINYDEKVMDGFYEVYPVKPSTTAQGRMPLLADLRASSETHSIDFEVVYVNRLIDLELQQLENSVIDLAVGCHTPEGGLLLSSVVQGVADLVVHRMGGIVGDVDGMGKRWLARSHELRSSLQSVVLPLGLLDVGLSRHRACLFKVLADKINLPCKLVKGSYYTGTDDGAVNLIKIDDGNGRCSEYIIDLMGAPGSLIPVEVSSTVQSECSCDMLDRRTLEQVHEPSIDDSAINGGLSEENQINMLENVFGKVRPSIPKSVGGLSSTRANANVSRATKVDNISEYVVSASKDPELAYKLRAGLLESGASPSCDLFSEIDAHDRGDKKVIQNDTKLVGGNEMDMEKKWNSSFYHDVSTSGTEGNFFVTDGCKVTFPGHATSLEESVPAKPHDATTSGRDRHFKGRSVRNSHIEGQGGIKWDDLQIGERIGIGSYGEVYRADWNGTEVAVKKFLDQDFSGDALCQFKIEVEIMLRLRHPNIVLFMAAVTQSPHFSILTEFIPRGSLYKLLHRSNVRLNLKRRMLMALDVATGMNYLHTSHPTIVHRDLKSPNLLIDNNWTVKVCDFGLSRIKHNTFLSSKSTAGTPEWMAPEVLRNEPANEKCDVYSFGVILWELVTMSIPWNGLNPMQVVGAVGFQNRHLEIPADAYPPVADIIQECWQTDPRFVGFPLLCHYTCYSRKRQLLAQSKRGLSTVSKEELAA</sequence>